<protein>
    <recommendedName>
        <fullName evidence="2">histidine kinase</fullName>
        <ecNumber evidence="2">2.7.13.3</ecNumber>
    </recommendedName>
</protein>
<evidence type="ECO:0000259" key="7">
    <source>
        <dbReference type="PROSITE" id="PS50109"/>
    </source>
</evidence>
<dbReference type="Gene3D" id="1.10.287.130">
    <property type="match status" value="1"/>
</dbReference>
<feature type="transmembrane region" description="Helical" evidence="6">
    <location>
        <begin position="175"/>
        <end position="198"/>
    </location>
</feature>
<dbReference type="EMBL" id="NQJD01000037">
    <property type="protein sequence ID" value="TAA74157.1"/>
    <property type="molecule type" value="Genomic_DNA"/>
</dbReference>
<proteinExistence type="predicted"/>
<dbReference type="PROSITE" id="PS50112">
    <property type="entry name" value="PAS"/>
    <property type="match status" value="2"/>
</dbReference>
<dbReference type="SMART" id="SM00091">
    <property type="entry name" value="PAS"/>
    <property type="match status" value="2"/>
</dbReference>
<dbReference type="PANTHER" id="PTHR43304:SF1">
    <property type="entry name" value="PAC DOMAIN-CONTAINING PROTEIN"/>
    <property type="match status" value="1"/>
</dbReference>
<keyword evidence="3" id="KW-0597">Phosphoprotein</keyword>
<dbReference type="Pfam" id="PF08447">
    <property type="entry name" value="PAS_3"/>
    <property type="match status" value="1"/>
</dbReference>
<dbReference type="InterPro" id="IPR004358">
    <property type="entry name" value="Sig_transdc_His_kin-like_C"/>
</dbReference>
<keyword evidence="4" id="KW-0808">Transferase</keyword>
<dbReference type="Pfam" id="PF02518">
    <property type="entry name" value="HATPase_c"/>
    <property type="match status" value="1"/>
</dbReference>
<evidence type="ECO:0000256" key="4">
    <source>
        <dbReference type="ARBA" id="ARBA00022679"/>
    </source>
</evidence>
<dbReference type="PROSITE" id="PS50113">
    <property type="entry name" value="PAC"/>
    <property type="match status" value="2"/>
</dbReference>
<dbReference type="SUPFAM" id="SSF47384">
    <property type="entry name" value="Homodimeric domain of signal transducing histidine kinase"/>
    <property type="match status" value="1"/>
</dbReference>
<dbReference type="EC" id="2.7.13.3" evidence="2"/>
<dbReference type="GO" id="GO:0000155">
    <property type="term" value="F:phosphorelay sensor kinase activity"/>
    <property type="evidence" value="ECO:0007669"/>
    <property type="project" value="InterPro"/>
</dbReference>
<dbReference type="NCBIfam" id="TIGR00229">
    <property type="entry name" value="sensory_box"/>
    <property type="match status" value="2"/>
</dbReference>
<dbReference type="InterPro" id="IPR013655">
    <property type="entry name" value="PAS_fold_3"/>
</dbReference>
<accession>A0A521FZF5</accession>
<dbReference type="InterPro" id="IPR013656">
    <property type="entry name" value="PAS_4"/>
</dbReference>
<dbReference type="CDD" id="cd00130">
    <property type="entry name" value="PAS"/>
    <property type="match status" value="2"/>
</dbReference>
<evidence type="ECO:0000313" key="11">
    <source>
        <dbReference type="Proteomes" id="UP000316238"/>
    </source>
</evidence>
<gene>
    <name evidence="10" type="ORF">CDV28_13710</name>
</gene>
<evidence type="ECO:0000256" key="6">
    <source>
        <dbReference type="SAM" id="Phobius"/>
    </source>
</evidence>
<evidence type="ECO:0000313" key="10">
    <source>
        <dbReference type="EMBL" id="TAA74157.1"/>
    </source>
</evidence>
<dbReference type="AlphaFoldDB" id="A0A521FZF5"/>
<dbReference type="Gene3D" id="3.30.565.10">
    <property type="entry name" value="Histidine kinase-like ATPase, C-terminal domain"/>
    <property type="match status" value="1"/>
</dbReference>
<dbReference type="Proteomes" id="UP000316238">
    <property type="component" value="Unassembled WGS sequence"/>
</dbReference>
<dbReference type="InterPro" id="IPR052162">
    <property type="entry name" value="Sensor_kinase/Photoreceptor"/>
</dbReference>
<keyword evidence="6" id="KW-0812">Transmembrane</keyword>
<comment type="caution">
    <text evidence="10">The sequence shown here is derived from an EMBL/GenBank/DDBJ whole genome shotgun (WGS) entry which is preliminary data.</text>
</comment>
<dbReference type="InterPro" id="IPR005467">
    <property type="entry name" value="His_kinase_dom"/>
</dbReference>
<feature type="domain" description="PAS" evidence="8">
    <location>
        <begin position="210"/>
        <end position="281"/>
    </location>
</feature>
<feature type="domain" description="Histidine kinase" evidence="7">
    <location>
        <begin position="486"/>
        <end position="704"/>
    </location>
</feature>
<comment type="catalytic activity">
    <reaction evidence="1">
        <text>ATP + protein L-histidine = ADP + protein N-phospho-L-histidine.</text>
        <dbReference type="EC" id="2.7.13.3"/>
    </reaction>
</comment>
<dbReference type="PRINTS" id="PR00344">
    <property type="entry name" value="BCTRLSENSOR"/>
</dbReference>
<dbReference type="Pfam" id="PF00512">
    <property type="entry name" value="HisKA"/>
    <property type="match status" value="1"/>
</dbReference>
<dbReference type="InterPro" id="IPR000014">
    <property type="entry name" value="PAS"/>
</dbReference>
<dbReference type="FunFam" id="3.30.565.10:FF:000006">
    <property type="entry name" value="Sensor histidine kinase WalK"/>
    <property type="match status" value="1"/>
</dbReference>
<dbReference type="InterPro" id="IPR036097">
    <property type="entry name" value="HisK_dim/P_sf"/>
</dbReference>
<keyword evidence="6" id="KW-1133">Transmembrane helix</keyword>
<reference evidence="10" key="1">
    <citation type="submission" date="2017-07" db="EMBL/GenBank/DDBJ databases">
        <title>The cable genome - Insights into the physiology and evolution of filamentous bacteria capable of sulfide oxidation via long distance electron transfer.</title>
        <authorList>
            <person name="Thorup C."/>
            <person name="Bjerg J.T."/>
            <person name="Schreiber L."/>
            <person name="Nielsen L.P."/>
            <person name="Kjeldsen K.U."/>
            <person name="Boesen T."/>
            <person name="Boggild A."/>
            <person name="Meysman F."/>
            <person name="Geelhoed J."/>
            <person name="Schramm A."/>
        </authorList>
    </citation>
    <scope>NUCLEOTIDE SEQUENCE [LARGE SCALE GENOMIC DNA]</scope>
    <source>
        <strain evidence="10">GS</strain>
    </source>
</reference>
<keyword evidence="5" id="KW-0418">Kinase</keyword>
<dbReference type="InterPro" id="IPR003594">
    <property type="entry name" value="HATPase_dom"/>
</dbReference>
<sequence length="722" mass="81222">MNDKQKTVIVSVLVLSAALCGLAALTTCMLYRNTIQLETQRLTELVHSHAVLIEEFSHLAANSQGDTVEDALIRIRKSHLEKECFGRTGELVMAKLEKGQIVFLSKERNRPKSLPLLSEEEQRAAPIRQALSGKTGTMIGLDYQGITVLAAFQPVAKMNLGLVAKIDLAEVRRPFFQAAATAGGAVVLIVLAGIVVLLRFNPFLRRLEKEKLRAQNYLDMAGTMIVVLDNNGRIQLVNRKGCEILGGAQEGLAGLFWVDHCIHPDEQEAATTLLNQLLAGQVLQIDSKEFRLRRVSGEERLIEWSGRVLRNSKSQVTGVLAAAVDITERKKIERTLQEAKQDFQATFEQAAVGIGHVAPAPSGRWLRVNRKLCSILGYTPEELLRMNIRDVTHPAYLEQSYAKAVKLVSNPELTTYSMEKQYLRQNGSSVWVNHTVSLVRDEQGQPKYYISVIEDIQMRKEMEEVLRERTELLLRSNKELDDFAYIASHDLKEPLRGIMSYSTFLLEDYGSQLDAEGRDKLKTMGDLAGRLSTLTDDLLTFSRVGRLELARRSVNLNRLVEDVLATLKVSLERENVSIRIPDPLPTVVCDAVRMREVYYNLISNALKYNDKKEKWIELGVLRRWNDSAQTVFYVCDNGIGIRDKHADKVFTMFKRLHSGNKFGGGTGAGLAIVKKIIERHDGHIWLESAEGEGTIFFFTLIERQDSPVWLESVPFGGIRNEH</sequence>
<keyword evidence="6" id="KW-0472">Membrane</keyword>
<evidence type="ECO:0000256" key="3">
    <source>
        <dbReference type="ARBA" id="ARBA00022553"/>
    </source>
</evidence>
<dbReference type="SMART" id="SM00086">
    <property type="entry name" value="PAC"/>
    <property type="match status" value="2"/>
</dbReference>
<dbReference type="InterPro" id="IPR036890">
    <property type="entry name" value="HATPase_C_sf"/>
</dbReference>
<evidence type="ECO:0000259" key="8">
    <source>
        <dbReference type="PROSITE" id="PS50112"/>
    </source>
</evidence>
<evidence type="ECO:0000256" key="5">
    <source>
        <dbReference type="ARBA" id="ARBA00022777"/>
    </source>
</evidence>
<feature type="domain" description="PAC" evidence="9">
    <location>
        <begin position="286"/>
        <end position="338"/>
    </location>
</feature>
<evidence type="ECO:0000256" key="1">
    <source>
        <dbReference type="ARBA" id="ARBA00000085"/>
    </source>
</evidence>
<dbReference type="InterPro" id="IPR003661">
    <property type="entry name" value="HisK_dim/P_dom"/>
</dbReference>
<dbReference type="InterPro" id="IPR035965">
    <property type="entry name" value="PAS-like_dom_sf"/>
</dbReference>
<feature type="domain" description="PAC" evidence="9">
    <location>
        <begin position="416"/>
        <end position="468"/>
    </location>
</feature>
<dbReference type="Gene3D" id="3.30.450.20">
    <property type="entry name" value="PAS domain"/>
    <property type="match status" value="2"/>
</dbReference>
<name>A0A521FZF5_9BACT</name>
<feature type="domain" description="PAS" evidence="8">
    <location>
        <begin position="362"/>
        <end position="394"/>
    </location>
</feature>
<dbReference type="SUPFAM" id="SSF55785">
    <property type="entry name" value="PYP-like sensor domain (PAS domain)"/>
    <property type="match status" value="2"/>
</dbReference>
<dbReference type="CDD" id="cd00082">
    <property type="entry name" value="HisKA"/>
    <property type="match status" value="1"/>
</dbReference>
<dbReference type="InterPro" id="IPR000700">
    <property type="entry name" value="PAS-assoc_C"/>
</dbReference>
<dbReference type="PANTHER" id="PTHR43304">
    <property type="entry name" value="PHYTOCHROME-LIKE PROTEIN CPH1"/>
    <property type="match status" value="1"/>
</dbReference>
<dbReference type="InterPro" id="IPR001610">
    <property type="entry name" value="PAC"/>
</dbReference>
<dbReference type="SUPFAM" id="SSF55874">
    <property type="entry name" value="ATPase domain of HSP90 chaperone/DNA topoisomerase II/histidine kinase"/>
    <property type="match status" value="1"/>
</dbReference>
<dbReference type="Pfam" id="PF08448">
    <property type="entry name" value="PAS_4"/>
    <property type="match status" value="1"/>
</dbReference>
<keyword evidence="11" id="KW-1185">Reference proteome</keyword>
<organism evidence="10 11">
    <name type="scientific">Candidatus Electronema aureum</name>
    <dbReference type="NCBI Taxonomy" id="2005002"/>
    <lineage>
        <taxon>Bacteria</taxon>
        <taxon>Pseudomonadati</taxon>
        <taxon>Thermodesulfobacteriota</taxon>
        <taxon>Desulfobulbia</taxon>
        <taxon>Desulfobulbales</taxon>
        <taxon>Desulfobulbaceae</taxon>
        <taxon>Candidatus Electronema</taxon>
    </lineage>
</organism>
<evidence type="ECO:0000259" key="9">
    <source>
        <dbReference type="PROSITE" id="PS50113"/>
    </source>
</evidence>
<dbReference type="PROSITE" id="PS50109">
    <property type="entry name" value="HIS_KIN"/>
    <property type="match status" value="1"/>
</dbReference>
<dbReference type="SMART" id="SM00388">
    <property type="entry name" value="HisKA"/>
    <property type="match status" value="1"/>
</dbReference>
<evidence type="ECO:0000256" key="2">
    <source>
        <dbReference type="ARBA" id="ARBA00012438"/>
    </source>
</evidence>
<dbReference type="SMART" id="SM00387">
    <property type="entry name" value="HATPase_c"/>
    <property type="match status" value="1"/>
</dbReference>